<feature type="region of interest" description="Disordered" evidence="2">
    <location>
        <begin position="1057"/>
        <end position="1133"/>
    </location>
</feature>
<feature type="transmembrane region" description="Helical" evidence="3">
    <location>
        <begin position="21"/>
        <end position="45"/>
    </location>
</feature>
<accession>D4AAW9</accession>
<evidence type="ECO:0000256" key="1">
    <source>
        <dbReference type="ARBA" id="ARBA00035009"/>
    </source>
</evidence>
<reference evidence="8" key="1">
    <citation type="journal article" date="2012" name="Nat. Commun.">
        <title>Quantitative maps of protein phosphorylation sites across 14 different rat organs and tissues.</title>
        <authorList>
            <person name="Lundby A."/>
            <person name="Secher A."/>
            <person name="Lage K."/>
            <person name="Nordsborg N.B."/>
            <person name="Dmytriyev A."/>
            <person name="Lundby C."/>
            <person name="Olsen J.V."/>
        </authorList>
    </citation>
    <scope>IDENTIFICATION BY MASS SPECTROMETRY [LARGE SCALE ANALYSIS]</scope>
</reference>
<feature type="region of interest" description="Disordered" evidence="2">
    <location>
        <begin position="661"/>
        <end position="683"/>
    </location>
</feature>
<keyword evidence="3" id="KW-1133">Transmembrane helix</keyword>
<dbReference type="OrthoDB" id="9799748at2759"/>
<dbReference type="GlyGen" id="D4AAW9">
    <property type="glycosylation" value="1 site"/>
</dbReference>
<feature type="compositionally biased region" description="Basic and acidic residues" evidence="2">
    <location>
        <begin position="1233"/>
        <end position="1259"/>
    </location>
</feature>
<feature type="compositionally biased region" description="Basic residues" evidence="2">
    <location>
        <begin position="66"/>
        <end position="76"/>
    </location>
</feature>
<feature type="compositionally biased region" description="Basic residues" evidence="2">
    <location>
        <begin position="1124"/>
        <end position="1133"/>
    </location>
</feature>
<dbReference type="GeneID" id="689725"/>
<dbReference type="InParanoid" id="D4AAW9"/>
<keyword evidence="6" id="KW-1185">Reference proteome</keyword>
<keyword evidence="3" id="KW-0812">Transmembrane</keyword>
<reference evidence="5" key="3">
    <citation type="submission" date="2025-08" db="UniProtKB">
        <authorList>
            <consortium name="Ensembl"/>
        </authorList>
    </citation>
    <scope>IDENTIFICATION</scope>
    <source>
        <strain evidence="5">Brown Norway</strain>
    </source>
</reference>
<evidence type="ECO:0000313" key="5">
    <source>
        <dbReference type="Ensembl" id="ENSRNOP00000038497.4"/>
    </source>
</evidence>
<dbReference type="AGR" id="RGD:1588763"/>
<dbReference type="PANTHER" id="PTHR21859:SF57">
    <property type="entry name" value="RIKEN CDNA 4931408C20 GENE"/>
    <property type="match status" value="1"/>
</dbReference>
<feature type="region of interest" description="Disordered" evidence="2">
    <location>
        <begin position="697"/>
        <end position="746"/>
    </location>
</feature>
<dbReference type="eggNOG" id="ENOG502RU0E">
    <property type="taxonomic scope" value="Eukaryota"/>
</dbReference>
<proteinExistence type="evidence at protein level"/>
<dbReference type="HOGENOM" id="CLU_005512_0_0_1"/>
<evidence type="ECO:0000256" key="2">
    <source>
        <dbReference type="SAM" id="MobiDB-lite"/>
    </source>
</evidence>
<dbReference type="AlphaFoldDB" id="D4AAW9"/>
<comment type="similarity">
    <text evidence="1">Belongs to the SPATA31 family.</text>
</comment>
<name>D4AAW9_RAT</name>
<sequence length="1368" mass="153280">MENLLLLMNSISDFWMSSSSMSTVMDIIFAILCGVGLFFLLIPFLKEYPGSPPPGSKKNISEVVKRRQSKTRKKTVTVKGSRDSQKNSLDIQTASQSMESPIQHPFLVSSPHPFWNSKEKLNQLSLPQLFSYLKVLEALIQQNFNQFLWGITSVLSESVVATAWVSRNSSSGERKTVRFRDACDLIHALPLDKEPSQVFLDKPLPHPFVTPSLVGMTGFQELKNLPSSIPNQTLSSFQSRSSRLSCATTEVGIQTSLPTVNELWQHKLNWKDTADCNIQNCQVAISQPTESSPRCTLPTKNTRSASIPPEHYQMVHHHKESQHEEKEINVEAQQGTHFRFLPSMELTQLQGDSQPNSDGYCKNWPELNQPAQLSILNSKSCNYSQTVGSVLTGDPKQEALENSNLLSTINESLRVEFLPCPSSSTSGKGLETKNPALRTDELLSINTTEDLFFLDPKTKMKLELNTMQLPMKRTRLPCVSRAEYFSKAATILEKLHHQDPGGIRVKTVSSARLQSSLLEHSPPQVQQTKRALPPTTSHGYSRSDPDQWQRYQSVQPHALCFQVQPQQSRTIQGTGRYILQPNTSPEMSNVPWKKSEAVASGQPTWSATTVDIEDSVSSSWAKQTNTLMVKEPPHTWRVNLGSGEITNGQALNTSLEDFEPMETKRSQGHLQTPAPPNSEDVDLKTKEYSNNDLKANKQPQAWSVSPHPNEPNTVHPAMVSLPSQNSLPSLQNGWQDPKDSQGLGDLLMSSNQSVETQEFRVHKDKTEAKNDNVFHPSEERSSILNPGDISQEERLGRISPSIPSFTQLNNTVKTESQSSFNIERKIKVSSQSSFKIISRYSSQYENLSTEFEGQGHSLNNEIPTPSTKQTQVVGRENLIYSTAVKLQSLINVLVQNLMNNLDDQSKLTREPVTQVQEYKMESLTFQLRGSTCSSKGSYDPKHSKPAGRMSGSHVCPKEHSHSFTFRRTGYKPQSGVDAQKVCHQRLNKLKRETGFDQHRTPLRNDILYCCRGTGDKLSDQKAGDPGQMTTKIGIGGSPHRSMVGHNHSARYTEIREKQEPGISHKALDPCENTKKSMGHGQLMRSKENHPVKDRKTGGQEQSVVAAQRNPGPDEIRTESGKVCSPHRKPKIYNHSPRHREIMDKPQPSVNAQRAYDQQRRMAFDNLLTPNQNDHPCRHRIQSSLSDLKACDSDQSTRSGMDSCPHKSTKWHNLSFQYGGAGEKVLLRVNTQRTQDRHPESVKRRDSDYLPTPERKDSPHGCRVIGERQQLGLADSITCEPGQMKRKSRKGSCPHRCPEGCKLLLRYEITGNKHQPGLVLKVCDPYQSSKEEIDHGQPVSSKVNHSAKHRRNGGQDQSGIAAQEASDLR</sequence>
<reference evidence="5" key="2">
    <citation type="submission" date="2024-01" db="EMBL/GenBank/DDBJ databases">
        <title>GRCr8: a new rat reference genome assembly contstructed from accurate long reads and long range scaffolding.</title>
        <authorList>
            <person name="Doris P.A."/>
            <person name="Kalbfleisch T."/>
            <person name="Li K."/>
            <person name="Howe K."/>
            <person name="Wood J."/>
        </authorList>
    </citation>
    <scope>NUCLEOTIDE SEQUENCE [LARGE SCALE GENOMIC DNA]</scope>
    <source>
        <strain evidence="5">Brown Norway</strain>
    </source>
</reference>
<evidence type="ECO:0000256" key="3">
    <source>
        <dbReference type="SAM" id="Phobius"/>
    </source>
</evidence>
<evidence type="ECO:0000259" key="4">
    <source>
        <dbReference type="Pfam" id="PF14650"/>
    </source>
</evidence>
<evidence type="ECO:0000313" key="7">
    <source>
        <dbReference type="RGD" id="1588763"/>
    </source>
</evidence>
<dbReference type="Bgee" id="ENSRNOG00000026195">
    <property type="expression patterns" value="Expressed in testis"/>
</dbReference>
<dbReference type="InterPro" id="IPR039509">
    <property type="entry name" value="SPATA31"/>
</dbReference>
<feature type="region of interest" description="Disordered" evidence="2">
    <location>
        <begin position="1328"/>
        <end position="1368"/>
    </location>
</feature>
<feature type="region of interest" description="Disordered" evidence="2">
    <location>
        <begin position="933"/>
        <end position="955"/>
    </location>
</feature>
<feature type="compositionally biased region" description="Basic and acidic residues" evidence="2">
    <location>
        <begin position="758"/>
        <end position="781"/>
    </location>
</feature>
<feature type="compositionally biased region" description="Basic and acidic residues" evidence="2">
    <location>
        <begin position="1065"/>
        <end position="1074"/>
    </location>
</feature>
<feature type="region of interest" description="Disordered" evidence="2">
    <location>
        <begin position="517"/>
        <end position="546"/>
    </location>
</feature>
<dbReference type="Ensembl" id="ENSRNOT00000038369.7">
    <property type="protein sequence ID" value="ENSRNOP00000038497.4"/>
    <property type="gene ID" value="ENSRNOG00000026195.7"/>
</dbReference>
<evidence type="ECO:0000313" key="6">
    <source>
        <dbReference type="Proteomes" id="UP000002494"/>
    </source>
</evidence>
<evidence type="ECO:0007829" key="8">
    <source>
        <dbReference type="PubMed" id="22673903"/>
    </source>
</evidence>
<feature type="region of interest" description="Disordered" evidence="2">
    <location>
        <begin position="1017"/>
        <end position="1042"/>
    </location>
</feature>
<feature type="domain" description="SPATA31" evidence="4">
    <location>
        <begin position="128"/>
        <end position="405"/>
    </location>
</feature>
<gene>
    <name evidence="5 7" type="primary">Spata31e1l1</name>
    <name evidence="7" type="synonym">LOC689725</name>
</gene>
<dbReference type="CTD" id="689725"/>
<dbReference type="PANTHER" id="PTHR21859">
    <property type="entry name" value="ACROSOME-SPECIFIC PROTEIN"/>
    <property type="match status" value="1"/>
</dbReference>
<feature type="compositionally biased region" description="Basic and acidic residues" evidence="2">
    <location>
        <begin position="1084"/>
        <end position="1097"/>
    </location>
</feature>
<keyword evidence="3" id="KW-0472">Membrane</keyword>
<reference evidence="5" key="4">
    <citation type="submission" date="2025-09" db="UniProtKB">
        <authorList>
            <consortium name="Ensembl"/>
        </authorList>
    </citation>
    <scope>IDENTIFICATION</scope>
    <source>
        <strain evidence="5">Brown Norway</strain>
    </source>
</reference>
<feature type="compositionally biased region" description="Polar residues" evidence="2">
    <location>
        <begin position="517"/>
        <end position="540"/>
    </location>
</feature>
<feature type="region of interest" description="Disordered" evidence="2">
    <location>
        <begin position="758"/>
        <end position="784"/>
    </location>
</feature>
<dbReference type="PhosphoSitePlus" id="D4AAW9"/>
<protein>
    <submittedName>
        <fullName evidence="5">SPATA31 subfamily E, member 1 like 1</fullName>
    </submittedName>
</protein>
<dbReference type="GeneTree" id="ENSGT00950000183043"/>
<dbReference type="RGD" id="1588763">
    <property type="gene designation" value="Spata31e1l1"/>
</dbReference>
<dbReference type="Proteomes" id="UP000002494">
    <property type="component" value="Chromosome 9"/>
</dbReference>
<feature type="region of interest" description="Disordered" evidence="2">
    <location>
        <begin position="52"/>
        <end position="94"/>
    </location>
</feature>
<dbReference type="RefSeq" id="XP_001071792.3">
    <property type="nucleotide sequence ID" value="XM_001071792.8"/>
</dbReference>
<feature type="region of interest" description="Disordered" evidence="2">
    <location>
        <begin position="1231"/>
        <end position="1260"/>
    </location>
</feature>
<dbReference type="iPTMnet" id="D4AAW9"/>
<dbReference type="KEGG" id="rno:689725"/>
<dbReference type="PaxDb" id="10116-ENSRNOP00000038497"/>
<feature type="compositionally biased region" description="Low complexity" evidence="2">
    <location>
        <begin position="720"/>
        <end position="732"/>
    </location>
</feature>
<dbReference type="Pfam" id="PF14650">
    <property type="entry name" value="FAM75"/>
    <property type="match status" value="1"/>
</dbReference>
<organism evidence="5 6">
    <name type="scientific">Rattus norvegicus</name>
    <name type="common">Rat</name>
    <dbReference type="NCBI Taxonomy" id="10116"/>
    <lineage>
        <taxon>Eukaryota</taxon>
        <taxon>Metazoa</taxon>
        <taxon>Chordata</taxon>
        <taxon>Craniata</taxon>
        <taxon>Vertebrata</taxon>
        <taxon>Euteleostomi</taxon>
        <taxon>Mammalia</taxon>
        <taxon>Eutheria</taxon>
        <taxon>Euarchontoglires</taxon>
        <taxon>Glires</taxon>
        <taxon>Rodentia</taxon>
        <taxon>Myomorpha</taxon>
        <taxon>Muroidea</taxon>
        <taxon>Muridae</taxon>
        <taxon>Murinae</taxon>
        <taxon>Rattus</taxon>
    </lineage>
</organism>
<dbReference type="OMA" id="NTEERMC"/>